<dbReference type="EMBL" id="NXID01000024">
    <property type="protein sequence ID" value="RXK15633.1"/>
    <property type="molecule type" value="Genomic_DNA"/>
</dbReference>
<protein>
    <submittedName>
        <fullName evidence="1">Uncharacterized protein</fullName>
    </submittedName>
</protein>
<comment type="caution">
    <text evidence="1">The sequence shown here is derived from an EMBL/GenBank/DDBJ whole genome shotgun (WGS) entry which is preliminary data.</text>
</comment>
<sequence>MKKIKKYFTLFGILLSTILIKLRNLNSLITNLDKNITVKVYIILLKNELKPIKSHLTKNLGKNRQ</sequence>
<name>A0AAX2AHW9_9BACT</name>
<proteinExistence type="predicted"/>
<evidence type="ECO:0000313" key="2">
    <source>
        <dbReference type="Proteomes" id="UP000290092"/>
    </source>
</evidence>
<reference evidence="1 2" key="1">
    <citation type="submission" date="2017-09" db="EMBL/GenBank/DDBJ databases">
        <title>Genomics of the genus Arcobacter.</title>
        <authorList>
            <person name="Perez-Cataluna A."/>
            <person name="Figueras M.J."/>
            <person name="Salas-Masso N."/>
        </authorList>
    </citation>
    <scope>NUCLEOTIDE SEQUENCE [LARGE SCALE GENOMIC DNA]</scope>
    <source>
        <strain evidence="1 2">CECT 7386</strain>
    </source>
</reference>
<dbReference type="AlphaFoldDB" id="A0AAX2AHW9"/>
<accession>A0AAX2AHW9</accession>
<gene>
    <name evidence="1" type="ORF">CP985_07690</name>
</gene>
<evidence type="ECO:0000313" key="1">
    <source>
        <dbReference type="EMBL" id="RXK15633.1"/>
    </source>
</evidence>
<dbReference type="KEGG" id="amyt:AMYT_1549"/>
<keyword evidence="2" id="KW-1185">Reference proteome</keyword>
<dbReference type="Proteomes" id="UP000290092">
    <property type="component" value="Unassembled WGS sequence"/>
</dbReference>
<organism evidence="1 2">
    <name type="scientific">Malaciobacter mytili LMG 24559</name>
    <dbReference type="NCBI Taxonomy" id="1032238"/>
    <lineage>
        <taxon>Bacteria</taxon>
        <taxon>Pseudomonadati</taxon>
        <taxon>Campylobacterota</taxon>
        <taxon>Epsilonproteobacteria</taxon>
        <taxon>Campylobacterales</taxon>
        <taxon>Arcobacteraceae</taxon>
        <taxon>Malaciobacter</taxon>
    </lineage>
</organism>